<sequence>MRQVFAQLPSYNPFVGTFHHAPSAGNRGAAYFAGDIVFTPELEMRKKLRQNPFAGTFHALPGYYDPLHGLKQFRKVKETADGSSAEYVEVDMDTRNSEPNLVYLSNIDRQVPAASGRARSHSDSDMVFKVVTIGRPKKQAAASSRRRSSAADVLRAQKQQPKTRGRSKSHHHKPREFDLLLASQISFAA</sequence>
<name>A0A485LS73_9STRA</name>
<evidence type="ECO:0000313" key="3">
    <source>
        <dbReference type="EMBL" id="VFU00059.1"/>
    </source>
</evidence>
<protein>
    <submittedName>
        <fullName evidence="3">Aste57867_23413 protein</fullName>
    </submittedName>
</protein>
<dbReference type="EMBL" id="CAADRA010007295">
    <property type="protein sequence ID" value="VFU00059.1"/>
    <property type="molecule type" value="Genomic_DNA"/>
</dbReference>
<keyword evidence="4" id="KW-1185">Reference proteome</keyword>
<reference evidence="2" key="2">
    <citation type="submission" date="2019-06" db="EMBL/GenBank/DDBJ databases">
        <title>Genomics analysis of Aphanomyces spp. identifies a new class of oomycete effector associated with host adaptation.</title>
        <authorList>
            <person name="Gaulin E."/>
        </authorList>
    </citation>
    <scope>NUCLEOTIDE SEQUENCE</scope>
    <source>
        <strain evidence="2">CBS 578.67</strain>
    </source>
</reference>
<accession>A0A485LS73</accession>
<dbReference type="OrthoDB" id="77292at2759"/>
<proteinExistence type="predicted"/>
<evidence type="ECO:0000313" key="4">
    <source>
        <dbReference type="Proteomes" id="UP000332933"/>
    </source>
</evidence>
<feature type="compositionally biased region" description="Basic residues" evidence="1">
    <location>
        <begin position="161"/>
        <end position="174"/>
    </location>
</feature>
<dbReference type="AlphaFoldDB" id="A0A485LS73"/>
<feature type="region of interest" description="Disordered" evidence="1">
    <location>
        <begin position="138"/>
        <end position="175"/>
    </location>
</feature>
<gene>
    <name evidence="3" type="primary">Aste57867_23413</name>
    <name evidence="2" type="ORF">As57867_023342</name>
    <name evidence="3" type="ORF">ASTE57867_23413</name>
</gene>
<evidence type="ECO:0000313" key="2">
    <source>
        <dbReference type="EMBL" id="KAF0684609.1"/>
    </source>
</evidence>
<organism evidence="3 4">
    <name type="scientific">Aphanomyces stellatus</name>
    <dbReference type="NCBI Taxonomy" id="120398"/>
    <lineage>
        <taxon>Eukaryota</taxon>
        <taxon>Sar</taxon>
        <taxon>Stramenopiles</taxon>
        <taxon>Oomycota</taxon>
        <taxon>Saprolegniomycetes</taxon>
        <taxon>Saprolegniales</taxon>
        <taxon>Verrucalvaceae</taxon>
        <taxon>Aphanomyces</taxon>
    </lineage>
</organism>
<reference evidence="3 4" key="1">
    <citation type="submission" date="2019-03" db="EMBL/GenBank/DDBJ databases">
        <authorList>
            <person name="Gaulin E."/>
            <person name="Dumas B."/>
        </authorList>
    </citation>
    <scope>NUCLEOTIDE SEQUENCE [LARGE SCALE GENOMIC DNA]</scope>
    <source>
        <strain evidence="3">CBS 568.67</strain>
    </source>
</reference>
<dbReference type="EMBL" id="VJMH01007269">
    <property type="protein sequence ID" value="KAF0684609.1"/>
    <property type="molecule type" value="Genomic_DNA"/>
</dbReference>
<dbReference type="Proteomes" id="UP000332933">
    <property type="component" value="Unassembled WGS sequence"/>
</dbReference>
<evidence type="ECO:0000256" key="1">
    <source>
        <dbReference type="SAM" id="MobiDB-lite"/>
    </source>
</evidence>